<dbReference type="Pfam" id="PF01408">
    <property type="entry name" value="GFO_IDH_MocA"/>
    <property type="match status" value="1"/>
</dbReference>
<sequence>MTLLVAGYGRIAEEAWSEHIRRGGVLAQTFGKVCIAEPCPSARMRARRCVESDHVVGDIVTACNAFDCDSALVLAPPNISVKMVEQLLELGVRRLLVEKPFTLNPEELDCVDHLAERYAASISVVQNYLYRPDLAFAISAIRDGVIGTLLGGELSTVDCAPWAGWGAEADWRVKASSNPQGVLGDKGYHLLYIVDALTRGCSLQHRLTDDRREWRAAACREGVRWVLRASWRAREGEGDHYTFRGDKGSISILGTDLGKVTIRSLGLESCREFRVWGDDWWGYRGVISDFILGMSESWRRHIDVANMISGGCR</sequence>
<reference evidence="2" key="1">
    <citation type="submission" date="2014-07" db="EMBL/GenBank/DDBJ databases">
        <authorList>
            <person name="Zhang J.E."/>
            <person name="Yang H."/>
            <person name="Guo J."/>
            <person name="Deng Z."/>
            <person name="Luo H."/>
            <person name="Luo M."/>
            <person name="Zhao B."/>
        </authorList>
    </citation>
    <scope>NUCLEOTIDE SEQUENCE</scope>
    <source>
        <strain evidence="2">AM4</strain>
    </source>
</reference>
<dbReference type="EMBL" id="LK995535">
    <property type="protein sequence ID" value="CED92240.1"/>
    <property type="molecule type" value="Genomic_DNA"/>
</dbReference>
<dbReference type="SUPFAM" id="SSF55347">
    <property type="entry name" value="Glyceraldehyde-3-phosphate dehydrogenase-like, C-terminal domain"/>
    <property type="match status" value="1"/>
</dbReference>
<dbReference type="SUPFAM" id="SSF51735">
    <property type="entry name" value="NAD(P)-binding Rossmann-fold domains"/>
    <property type="match status" value="1"/>
</dbReference>
<proteinExistence type="predicted"/>
<accession>A0A1L7RPS3</accession>
<feature type="domain" description="Gfo/Idh/MocA-like oxidoreductase N-terminal" evidence="1">
    <location>
        <begin position="4"/>
        <end position="124"/>
    </location>
</feature>
<protein>
    <submittedName>
        <fullName evidence="2">Dihydrodipicolinate reductase, conserved site</fullName>
    </submittedName>
</protein>
<dbReference type="InterPro" id="IPR051450">
    <property type="entry name" value="Gfo/Idh/MocA_Oxidoreductases"/>
</dbReference>
<dbReference type="InterPro" id="IPR036291">
    <property type="entry name" value="NAD(P)-bd_dom_sf"/>
</dbReference>
<organism evidence="2">
    <name type="scientific">Actinomyces succiniciruminis</name>
    <dbReference type="NCBI Taxonomy" id="1522002"/>
    <lineage>
        <taxon>Bacteria</taxon>
        <taxon>Bacillati</taxon>
        <taxon>Actinomycetota</taxon>
        <taxon>Actinomycetes</taxon>
        <taxon>Actinomycetales</taxon>
        <taxon>Actinomycetaceae</taxon>
        <taxon>Actinomyces</taxon>
    </lineage>
</organism>
<evidence type="ECO:0000313" key="2">
    <source>
        <dbReference type="EMBL" id="CED92240.1"/>
    </source>
</evidence>
<dbReference type="Gene3D" id="3.40.50.720">
    <property type="entry name" value="NAD(P)-binding Rossmann-like Domain"/>
    <property type="match status" value="1"/>
</dbReference>
<name>A0A1L7RPS3_9ACTO</name>
<dbReference type="PANTHER" id="PTHR43377:SF1">
    <property type="entry name" value="BILIVERDIN REDUCTASE A"/>
    <property type="match status" value="1"/>
</dbReference>
<dbReference type="GO" id="GO:0000166">
    <property type="term" value="F:nucleotide binding"/>
    <property type="evidence" value="ECO:0007669"/>
    <property type="project" value="InterPro"/>
</dbReference>
<dbReference type="PANTHER" id="PTHR43377">
    <property type="entry name" value="BILIVERDIN REDUCTASE A"/>
    <property type="match status" value="1"/>
</dbReference>
<dbReference type="RefSeq" id="WP_210581570.1">
    <property type="nucleotide sequence ID" value="NZ_LK995535.1"/>
</dbReference>
<dbReference type="AlphaFoldDB" id="A0A1L7RPS3"/>
<dbReference type="Gene3D" id="3.30.360.10">
    <property type="entry name" value="Dihydrodipicolinate Reductase, domain 2"/>
    <property type="match status" value="1"/>
</dbReference>
<gene>
    <name evidence="2" type="ORF">AAM4_2408</name>
</gene>
<dbReference type="InterPro" id="IPR000683">
    <property type="entry name" value="Gfo/Idh/MocA-like_OxRdtase_N"/>
</dbReference>
<evidence type="ECO:0000259" key="1">
    <source>
        <dbReference type="Pfam" id="PF01408"/>
    </source>
</evidence>